<dbReference type="RefSeq" id="WP_171156811.1">
    <property type="nucleotide sequence ID" value="NZ_CP053189.1"/>
</dbReference>
<dbReference type="KEGG" id="sarg:HKX69_24400"/>
<evidence type="ECO:0000313" key="4">
    <source>
        <dbReference type="Proteomes" id="UP000502641"/>
    </source>
</evidence>
<name>A0A6M4PTT1_9ACTN</name>
<evidence type="ECO:0000313" key="3">
    <source>
        <dbReference type="EMBL" id="QJS12240.1"/>
    </source>
</evidence>
<evidence type="ECO:0000256" key="1">
    <source>
        <dbReference type="SAM" id="MobiDB-lite"/>
    </source>
</evidence>
<feature type="region of interest" description="Disordered" evidence="1">
    <location>
        <begin position="73"/>
        <end position="99"/>
    </location>
</feature>
<evidence type="ECO:0000256" key="2">
    <source>
        <dbReference type="SAM" id="Phobius"/>
    </source>
</evidence>
<sequence>MMSADRENHDMTQTDIALLLADAADGVEIGIAPVQAVIRGGRRRRARRWAVAAATTLVLAGSTGATLAFAGLPGERADRGTPTAPGPASAEERHVYRPQRTELARGTEHGRQWRVWVEVWGAPRDAREADRQFAAMKRSGVRPAVDKAAGLVGKTSYFSMRAYGDGRSLVVMFDTHQRTDRLTGTDLMAAAVSLEEVGPTAPERLVVGHVAKSAREVTCRWKDGRSTVARPAGSAPAAQDGTSLIRPVAGYPGGNWFVCLAPEGTVYEDAHVTR</sequence>
<proteinExistence type="predicted"/>
<keyword evidence="2" id="KW-0812">Transmembrane</keyword>
<dbReference type="Proteomes" id="UP000502641">
    <property type="component" value="Chromosome"/>
</dbReference>
<gene>
    <name evidence="3" type="ORF">HKX69_24400</name>
</gene>
<feature type="compositionally biased region" description="Basic and acidic residues" evidence="1">
    <location>
        <begin position="90"/>
        <end position="99"/>
    </location>
</feature>
<accession>A0A6M4PTT1</accession>
<dbReference type="AlphaFoldDB" id="A0A6M4PTT1"/>
<keyword evidence="2" id="KW-0472">Membrane</keyword>
<protein>
    <submittedName>
        <fullName evidence="3">Uncharacterized protein</fullName>
    </submittedName>
</protein>
<keyword evidence="4" id="KW-1185">Reference proteome</keyword>
<organism evidence="3 4">
    <name type="scientific">Streptomyces argyrophylli</name>
    <dbReference type="NCBI Taxonomy" id="2726118"/>
    <lineage>
        <taxon>Bacteria</taxon>
        <taxon>Bacillati</taxon>
        <taxon>Actinomycetota</taxon>
        <taxon>Actinomycetes</taxon>
        <taxon>Kitasatosporales</taxon>
        <taxon>Streptomycetaceae</taxon>
        <taxon>Streptomyces</taxon>
    </lineage>
</organism>
<keyword evidence="2" id="KW-1133">Transmembrane helix</keyword>
<dbReference type="EMBL" id="CP053189">
    <property type="protein sequence ID" value="QJS12240.1"/>
    <property type="molecule type" value="Genomic_DNA"/>
</dbReference>
<reference evidence="3 4" key="1">
    <citation type="submission" date="2020-05" db="EMBL/GenBank/DDBJ databases">
        <authorList>
            <person name="Li K."/>
        </authorList>
    </citation>
    <scope>NUCLEOTIDE SEQUENCE [LARGE SCALE GENOMIC DNA]</scope>
    <source>
        <strain evidence="4">jing01</strain>
    </source>
</reference>
<feature type="transmembrane region" description="Helical" evidence="2">
    <location>
        <begin position="49"/>
        <end position="72"/>
    </location>
</feature>